<dbReference type="Gene3D" id="2.60.120.1190">
    <property type="match status" value="1"/>
</dbReference>
<organism evidence="18">
    <name type="scientific">Menopon gallinae</name>
    <name type="common">poultry shaft louse</name>
    <dbReference type="NCBI Taxonomy" id="328185"/>
    <lineage>
        <taxon>Eukaryota</taxon>
        <taxon>Metazoa</taxon>
        <taxon>Ecdysozoa</taxon>
        <taxon>Arthropoda</taxon>
        <taxon>Hexapoda</taxon>
        <taxon>Insecta</taxon>
        <taxon>Pterygota</taxon>
        <taxon>Neoptera</taxon>
        <taxon>Paraneoptera</taxon>
        <taxon>Psocodea</taxon>
        <taxon>Troctomorpha</taxon>
        <taxon>Phthiraptera</taxon>
        <taxon>Amblycera</taxon>
        <taxon>Menoponidae</taxon>
        <taxon>Menopon</taxon>
    </lineage>
</organism>
<keyword evidence="3 15" id="KW-0812">Transmembrane</keyword>
<dbReference type="InterPro" id="IPR000421">
    <property type="entry name" value="FA58C"/>
</dbReference>
<evidence type="ECO:0000256" key="15">
    <source>
        <dbReference type="SAM" id="Phobius"/>
    </source>
</evidence>
<name>A0AAW2IE23_9NEOP</name>
<keyword evidence="8 15" id="KW-0472">Membrane</keyword>
<feature type="compositionally biased region" description="Polar residues" evidence="14">
    <location>
        <begin position="298"/>
        <end position="307"/>
    </location>
</feature>
<dbReference type="SUPFAM" id="SSF56112">
    <property type="entry name" value="Protein kinase-like (PK-like)"/>
    <property type="match status" value="1"/>
</dbReference>
<feature type="compositionally biased region" description="Basic and acidic residues" evidence="14">
    <location>
        <begin position="272"/>
        <end position="295"/>
    </location>
</feature>
<evidence type="ECO:0000256" key="10">
    <source>
        <dbReference type="ARBA" id="ARBA00023170"/>
    </source>
</evidence>
<dbReference type="GO" id="GO:0043235">
    <property type="term" value="C:receptor complex"/>
    <property type="evidence" value="ECO:0007669"/>
    <property type="project" value="TreeGrafter"/>
</dbReference>
<dbReference type="FunFam" id="1.10.510.10:FF:000053">
    <property type="entry name" value="Epithelial discoidin domain-containing receptor 1"/>
    <property type="match status" value="1"/>
</dbReference>
<dbReference type="PRINTS" id="PR00109">
    <property type="entry name" value="TYRKINASE"/>
</dbReference>
<evidence type="ECO:0000256" key="5">
    <source>
        <dbReference type="ARBA" id="ARBA00022741"/>
    </source>
</evidence>
<evidence type="ECO:0008006" key="19">
    <source>
        <dbReference type="Google" id="ProtNLM"/>
    </source>
</evidence>
<feature type="transmembrane region" description="Helical" evidence="15">
    <location>
        <begin position="313"/>
        <end position="337"/>
    </location>
</feature>
<feature type="domain" description="Protein kinase" evidence="16">
    <location>
        <begin position="561"/>
        <end position="844"/>
    </location>
</feature>
<dbReference type="InterPro" id="IPR050122">
    <property type="entry name" value="RTK"/>
</dbReference>
<feature type="domain" description="F5/8 type C" evidence="17">
    <location>
        <begin position="1"/>
        <end position="68"/>
    </location>
</feature>
<dbReference type="Pfam" id="PF21114">
    <property type="entry name" value="DDR1-2_DS-like"/>
    <property type="match status" value="1"/>
</dbReference>
<dbReference type="PANTHER" id="PTHR24416:SF580">
    <property type="entry name" value="DISCOIDIN DOMAIN RECEPTOR, ISOFORM F"/>
    <property type="match status" value="1"/>
</dbReference>
<dbReference type="GO" id="GO:0051897">
    <property type="term" value="P:positive regulation of phosphatidylinositol 3-kinase/protein kinase B signal transduction"/>
    <property type="evidence" value="ECO:0007669"/>
    <property type="project" value="TreeGrafter"/>
</dbReference>
<evidence type="ECO:0000313" key="18">
    <source>
        <dbReference type="EMBL" id="KAL0280484.1"/>
    </source>
</evidence>
<feature type="region of interest" description="Disordered" evidence="14">
    <location>
        <begin position="272"/>
        <end position="308"/>
    </location>
</feature>
<proteinExistence type="predicted"/>
<dbReference type="AlphaFoldDB" id="A0AAW2IE23"/>
<dbReference type="GO" id="GO:0038062">
    <property type="term" value="F:protein tyrosine kinase collagen receptor activity"/>
    <property type="evidence" value="ECO:0007669"/>
    <property type="project" value="TreeGrafter"/>
</dbReference>
<sequence length="856" mass="96804">MLDYWRPGFGKWLRWRGRNRKEILEGNTNTYTEKEQRVDPPIRATKIRFVPYSVHMRTVCMRVELLGCRSNNGLVGYSMLQGYREGPDIDLTDRTYDGIEENGYLSGGLGQLTDGDRGGDNFKFHFRGSGKGSEWVGWKNDTPELLGGPVEITFEFDRVRNFSAMHIFTNNMYTKDVQVFSRALVYFSIGGRQFSSIPVSDSCRPDLLTEHARNVTIKLHHRLARFVKLKLFFANRWILVSEVTFDSVIVNGNFTDEEMENRVILPMEDHGGFSKEYPLQRDEVQTTPSRDDRRQNVAPPSSSFNDSSEPKQYIGLVIGILSTVIIILMAAITFIVVRHRRLRTALGGATNTVIPGGFVSAGPGQKGVPINMKDFQMRVNLNANGHVYGQVSVDEPEDKAAIYHEPFNVNVFSGRKALEPLKGHLDKSRSNYSDIPDIVSRSDDYAVPQISETPPPPFSAPPLTPARALPSLHNFFPKPPSVPPPAEKFYAATEICKTAAKNVPSPKDSLRRTGCSPVYNTLSLSRLLSDNNTDSEFPVTETEDEGCDDDVSVPLIRYDQLRVLEHLGYGQFGEVKLCEIVGKSDYLYGGSCGLVAVKELTPGASEGTREDFRHEVKVLSKINDANIVRVLGACFDGEPVFVVVEYSEFGDLNQYLQEHVADTTTPLPTNAKTLSYGCLIYMATQIASGMKYLESLNFVHRDLATRNCLVGSNYSIKVTDLGMSRHLYSSDYYQLEGEAMLPIRWMSWESILLGKFTTKSDVWSFAVTLWEILTFAREQPYEDLCDEKVIENVKYFYQDNGKRVAGLLLHQPKNCPKEIYDLMCECWQRNESDRPNFREIHLFLQRKNLGYRPSMD</sequence>
<keyword evidence="9" id="KW-1015">Disulfide bond</keyword>
<dbReference type="EMBL" id="JARGDH010000001">
    <property type="protein sequence ID" value="KAL0280484.1"/>
    <property type="molecule type" value="Genomic_DNA"/>
</dbReference>
<comment type="subcellular location">
    <subcellularLocation>
        <location evidence="1">Cell membrane</location>
        <topology evidence="1">Single-pass type I membrane protein</topology>
    </subcellularLocation>
</comment>
<accession>A0AAW2IE23</accession>
<dbReference type="PROSITE" id="PS01286">
    <property type="entry name" value="FA58C_2"/>
    <property type="match status" value="1"/>
</dbReference>
<evidence type="ECO:0000256" key="4">
    <source>
        <dbReference type="ARBA" id="ARBA00022729"/>
    </source>
</evidence>
<keyword evidence="7 15" id="KW-1133">Transmembrane helix</keyword>
<dbReference type="Pfam" id="PF07714">
    <property type="entry name" value="PK_Tyr_Ser-Thr"/>
    <property type="match status" value="1"/>
</dbReference>
<dbReference type="GO" id="GO:0010976">
    <property type="term" value="P:positive regulation of neuron projection development"/>
    <property type="evidence" value="ECO:0007669"/>
    <property type="project" value="TreeGrafter"/>
</dbReference>
<dbReference type="GO" id="GO:0005886">
    <property type="term" value="C:plasma membrane"/>
    <property type="evidence" value="ECO:0007669"/>
    <property type="project" value="UniProtKB-SubCell"/>
</dbReference>
<dbReference type="PROSITE" id="PS50022">
    <property type="entry name" value="FA58C_3"/>
    <property type="match status" value="1"/>
</dbReference>
<dbReference type="PROSITE" id="PS50011">
    <property type="entry name" value="PROTEIN_KINASE_DOM"/>
    <property type="match status" value="1"/>
</dbReference>
<evidence type="ECO:0000256" key="11">
    <source>
        <dbReference type="ARBA" id="ARBA00023180"/>
    </source>
</evidence>
<dbReference type="InterPro" id="IPR011009">
    <property type="entry name" value="Kinase-like_dom_sf"/>
</dbReference>
<evidence type="ECO:0000256" key="7">
    <source>
        <dbReference type="ARBA" id="ARBA00022989"/>
    </source>
</evidence>
<dbReference type="SUPFAM" id="SSF49785">
    <property type="entry name" value="Galactose-binding domain-like"/>
    <property type="match status" value="1"/>
</dbReference>
<reference evidence="18" key="1">
    <citation type="journal article" date="2024" name="Gigascience">
        <title>Chromosome-level genome of the poultry shaft louse Menopon gallinae provides insight into the host-switching and adaptive evolution of parasitic lice.</title>
        <authorList>
            <person name="Xu Y."/>
            <person name="Ma L."/>
            <person name="Liu S."/>
            <person name="Liang Y."/>
            <person name="Liu Q."/>
            <person name="He Z."/>
            <person name="Tian L."/>
            <person name="Duan Y."/>
            <person name="Cai W."/>
            <person name="Li H."/>
            <person name="Song F."/>
        </authorList>
    </citation>
    <scope>NUCLEOTIDE SEQUENCE</scope>
    <source>
        <strain evidence="18">Cailab_2023a</strain>
    </source>
</reference>
<evidence type="ECO:0000259" key="17">
    <source>
        <dbReference type="PROSITE" id="PS50022"/>
    </source>
</evidence>
<evidence type="ECO:0000256" key="6">
    <source>
        <dbReference type="ARBA" id="ARBA00022840"/>
    </source>
</evidence>
<dbReference type="SMART" id="SM00219">
    <property type="entry name" value="TyrKc"/>
    <property type="match status" value="1"/>
</dbReference>
<evidence type="ECO:0000256" key="2">
    <source>
        <dbReference type="ARBA" id="ARBA00022475"/>
    </source>
</evidence>
<evidence type="ECO:0000256" key="3">
    <source>
        <dbReference type="ARBA" id="ARBA00022692"/>
    </source>
</evidence>
<dbReference type="PANTHER" id="PTHR24416">
    <property type="entry name" value="TYROSINE-PROTEIN KINASE RECEPTOR"/>
    <property type="match status" value="1"/>
</dbReference>
<keyword evidence="10" id="KW-0675">Receptor</keyword>
<dbReference type="GO" id="GO:0005524">
    <property type="term" value="F:ATP binding"/>
    <property type="evidence" value="ECO:0007669"/>
    <property type="project" value="UniProtKB-UniRule"/>
</dbReference>
<dbReference type="InterPro" id="IPR017441">
    <property type="entry name" value="Protein_kinase_ATP_BS"/>
</dbReference>
<evidence type="ECO:0000256" key="1">
    <source>
        <dbReference type="ARBA" id="ARBA00004251"/>
    </source>
</evidence>
<keyword evidence="2" id="KW-1003">Cell membrane</keyword>
<dbReference type="PROSITE" id="PS00107">
    <property type="entry name" value="PROTEIN_KINASE_ATP"/>
    <property type="match status" value="1"/>
</dbReference>
<protein>
    <recommendedName>
        <fullName evidence="19">Discoidin domain-containing receptor 2</fullName>
    </recommendedName>
</protein>
<keyword evidence="6 13" id="KW-0067">ATP-binding</keyword>
<dbReference type="Gene3D" id="2.60.120.260">
    <property type="entry name" value="Galactose-binding domain-like"/>
    <property type="match status" value="1"/>
</dbReference>
<dbReference type="Gene3D" id="3.30.200.20">
    <property type="entry name" value="Phosphorylase Kinase, domain 1"/>
    <property type="match status" value="1"/>
</dbReference>
<evidence type="ECO:0000256" key="13">
    <source>
        <dbReference type="PROSITE-ProRule" id="PRU10141"/>
    </source>
</evidence>
<evidence type="ECO:0000256" key="8">
    <source>
        <dbReference type="ARBA" id="ARBA00023136"/>
    </source>
</evidence>
<dbReference type="InterPro" id="IPR020635">
    <property type="entry name" value="Tyr_kinase_cat_dom"/>
</dbReference>
<dbReference type="GO" id="GO:0005518">
    <property type="term" value="F:collagen binding"/>
    <property type="evidence" value="ECO:0007669"/>
    <property type="project" value="TreeGrafter"/>
</dbReference>
<gene>
    <name evidence="18" type="ORF">PYX00_001759</name>
</gene>
<dbReference type="CDD" id="cd05051">
    <property type="entry name" value="PTKc_DDR"/>
    <property type="match status" value="1"/>
</dbReference>
<comment type="catalytic activity">
    <reaction evidence="12">
        <text>L-tyrosyl-[protein] + ATP = O-phospho-L-tyrosyl-[protein] + ADP + H(+)</text>
        <dbReference type="Rhea" id="RHEA:10596"/>
        <dbReference type="Rhea" id="RHEA-COMP:10136"/>
        <dbReference type="Rhea" id="RHEA-COMP:20101"/>
        <dbReference type="ChEBI" id="CHEBI:15378"/>
        <dbReference type="ChEBI" id="CHEBI:30616"/>
        <dbReference type="ChEBI" id="CHEBI:46858"/>
        <dbReference type="ChEBI" id="CHEBI:61978"/>
        <dbReference type="ChEBI" id="CHEBI:456216"/>
        <dbReference type="EC" id="2.7.10.1"/>
    </reaction>
</comment>
<keyword evidence="5 13" id="KW-0547">Nucleotide-binding</keyword>
<evidence type="ECO:0000256" key="12">
    <source>
        <dbReference type="ARBA" id="ARBA00051243"/>
    </source>
</evidence>
<dbReference type="InterPro" id="IPR000719">
    <property type="entry name" value="Prot_kinase_dom"/>
</dbReference>
<dbReference type="InterPro" id="IPR008979">
    <property type="entry name" value="Galactose-bd-like_sf"/>
</dbReference>
<evidence type="ECO:0000256" key="9">
    <source>
        <dbReference type="ARBA" id="ARBA00023157"/>
    </source>
</evidence>
<dbReference type="InterPro" id="IPR001245">
    <property type="entry name" value="Ser-Thr/Tyr_kinase_cat_dom"/>
</dbReference>
<keyword evidence="11" id="KW-0325">Glycoprotein</keyword>
<dbReference type="InterPro" id="IPR048525">
    <property type="entry name" value="DDR1-2_DS-like"/>
</dbReference>
<evidence type="ECO:0000259" key="16">
    <source>
        <dbReference type="PROSITE" id="PS50011"/>
    </source>
</evidence>
<dbReference type="InterPro" id="IPR008266">
    <property type="entry name" value="Tyr_kinase_AS"/>
</dbReference>
<keyword evidence="4" id="KW-0732">Signal</keyword>
<feature type="binding site" evidence="13">
    <location>
        <position position="598"/>
    </location>
    <ligand>
        <name>ATP</name>
        <dbReference type="ChEBI" id="CHEBI:30616"/>
    </ligand>
</feature>
<comment type="caution">
    <text evidence="18">The sequence shown here is derived from an EMBL/GenBank/DDBJ whole genome shotgun (WGS) entry which is preliminary data.</text>
</comment>
<dbReference type="PROSITE" id="PS00109">
    <property type="entry name" value="PROTEIN_KINASE_TYR"/>
    <property type="match status" value="1"/>
</dbReference>
<dbReference type="Gene3D" id="1.10.510.10">
    <property type="entry name" value="Transferase(Phosphotransferase) domain 1"/>
    <property type="match status" value="1"/>
</dbReference>
<evidence type="ECO:0000256" key="14">
    <source>
        <dbReference type="SAM" id="MobiDB-lite"/>
    </source>
</evidence>